<feature type="compositionally biased region" description="Basic and acidic residues" evidence="1">
    <location>
        <begin position="22"/>
        <end position="36"/>
    </location>
</feature>
<name>A0A392N0R7_9FABA</name>
<feature type="compositionally biased region" description="Basic residues" evidence="1">
    <location>
        <begin position="37"/>
        <end position="46"/>
    </location>
</feature>
<sequence length="104" mass="10451">MKIKTIFFCLKGKNKNSTSEANKVEDLEKLSNDKPSHKGKHKRHVSTTHADDGAGGNVHGANTVASNDAGVVAAAVVTASHVSLMSQDGSGHGGESGGDGAGAG</sequence>
<dbReference type="AlphaFoldDB" id="A0A392N0R7"/>
<reference evidence="2 3" key="1">
    <citation type="journal article" date="2018" name="Front. Plant Sci.">
        <title>Red Clover (Trifolium pratense) and Zigzag Clover (T. medium) - A Picture of Genomic Similarities and Differences.</title>
        <authorList>
            <person name="Dluhosova J."/>
            <person name="Istvanek J."/>
            <person name="Nedelnik J."/>
            <person name="Repkova J."/>
        </authorList>
    </citation>
    <scope>NUCLEOTIDE SEQUENCE [LARGE SCALE GENOMIC DNA]</scope>
    <source>
        <strain evidence="3">cv. 10/8</strain>
        <tissue evidence="2">Leaf</tissue>
    </source>
</reference>
<feature type="compositionally biased region" description="Gly residues" evidence="1">
    <location>
        <begin position="90"/>
        <end position="104"/>
    </location>
</feature>
<dbReference type="Proteomes" id="UP000265520">
    <property type="component" value="Unassembled WGS sequence"/>
</dbReference>
<comment type="caution">
    <text evidence="2">The sequence shown here is derived from an EMBL/GenBank/DDBJ whole genome shotgun (WGS) entry which is preliminary data.</text>
</comment>
<feature type="region of interest" description="Disordered" evidence="1">
    <location>
        <begin position="16"/>
        <end position="62"/>
    </location>
</feature>
<accession>A0A392N0R7</accession>
<feature type="region of interest" description="Disordered" evidence="1">
    <location>
        <begin position="84"/>
        <end position="104"/>
    </location>
</feature>
<evidence type="ECO:0000313" key="2">
    <source>
        <dbReference type="EMBL" id="MCH92785.1"/>
    </source>
</evidence>
<protein>
    <submittedName>
        <fullName evidence="2">Uncharacterized protein</fullName>
    </submittedName>
</protein>
<proteinExistence type="predicted"/>
<dbReference type="EMBL" id="LXQA010023448">
    <property type="protein sequence ID" value="MCH92785.1"/>
    <property type="molecule type" value="Genomic_DNA"/>
</dbReference>
<evidence type="ECO:0000256" key="1">
    <source>
        <dbReference type="SAM" id="MobiDB-lite"/>
    </source>
</evidence>
<organism evidence="2 3">
    <name type="scientific">Trifolium medium</name>
    <dbReference type="NCBI Taxonomy" id="97028"/>
    <lineage>
        <taxon>Eukaryota</taxon>
        <taxon>Viridiplantae</taxon>
        <taxon>Streptophyta</taxon>
        <taxon>Embryophyta</taxon>
        <taxon>Tracheophyta</taxon>
        <taxon>Spermatophyta</taxon>
        <taxon>Magnoliopsida</taxon>
        <taxon>eudicotyledons</taxon>
        <taxon>Gunneridae</taxon>
        <taxon>Pentapetalae</taxon>
        <taxon>rosids</taxon>
        <taxon>fabids</taxon>
        <taxon>Fabales</taxon>
        <taxon>Fabaceae</taxon>
        <taxon>Papilionoideae</taxon>
        <taxon>50 kb inversion clade</taxon>
        <taxon>NPAAA clade</taxon>
        <taxon>Hologalegina</taxon>
        <taxon>IRL clade</taxon>
        <taxon>Trifolieae</taxon>
        <taxon>Trifolium</taxon>
    </lineage>
</organism>
<evidence type="ECO:0000313" key="3">
    <source>
        <dbReference type="Proteomes" id="UP000265520"/>
    </source>
</evidence>
<keyword evidence="3" id="KW-1185">Reference proteome</keyword>